<name>A0A6A5XPK6_9PLEO</name>
<evidence type="ECO:0008006" key="5">
    <source>
        <dbReference type="Google" id="ProtNLM"/>
    </source>
</evidence>
<dbReference type="Proteomes" id="UP000799778">
    <property type="component" value="Unassembled WGS sequence"/>
</dbReference>
<organism evidence="3 4">
    <name type="scientific">Aaosphaeria arxii CBS 175.79</name>
    <dbReference type="NCBI Taxonomy" id="1450172"/>
    <lineage>
        <taxon>Eukaryota</taxon>
        <taxon>Fungi</taxon>
        <taxon>Dikarya</taxon>
        <taxon>Ascomycota</taxon>
        <taxon>Pezizomycotina</taxon>
        <taxon>Dothideomycetes</taxon>
        <taxon>Pleosporomycetidae</taxon>
        <taxon>Pleosporales</taxon>
        <taxon>Pleosporales incertae sedis</taxon>
        <taxon>Aaosphaeria</taxon>
    </lineage>
</organism>
<dbReference type="EMBL" id="ML978070">
    <property type="protein sequence ID" value="KAF2015195.1"/>
    <property type="molecule type" value="Genomic_DNA"/>
</dbReference>
<proteinExistence type="predicted"/>
<feature type="signal peptide" evidence="2">
    <location>
        <begin position="1"/>
        <end position="15"/>
    </location>
</feature>
<feature type="chain" id="PRO_5025671751" description="Secreted protein" evidence="2">
    <location>
        <begin position="16"/>
        <end position="122"/>
    </location>
</feature>
<evidence type="ECO:0000313" key="3">
    <source>
        <dbReference type="EMBL" id="KAF2015195.1"/>
    </source>
</evidence>
<feature type="region of interest" description="Disordered" evidence="1">
    <location>
        <begin position="84"/>
        <end position="110"/>
    </location>
</feature>
<gene>
    <name evidence="3" type="ORF">BU24DRAFT_229440</name>
</gene>
<dbReference type="RefSeq" id="XP_033383534.1">
    <property type="nucleotide sequence ID" value="XM_033522153.1"/>
</dbReference>
<keyword evidence="4" id="KW-1185">Reference proteome</keyword>
<dbReference type="GeneID" id="54279550"/>
<keyword evidence="2" id="KW-0732">Signal</keyword>
<accession>A0A6A5XPK6</accession>
<evidence type="ECO:0000313" key="4">
    <source>
        <dbReference type="Proteomes" id="UP000799778"/>
    </source>
</evidence>
<feature type="compositionally biased region" description="Low complexity" evidence="1">
    <location>
        <begin position="90"/>
        <end position="110"/>
    </location>
</feature>
<dbReference type="AlphaFoldDB" id="A0A6A5XPK6"/>
<evidence type="ECO:0000256" key="1">
    <source>
        <dbReference type="SAM" id="MobiDB-lite"/>
    </source>
</evidence>
<evidence type="ECO:0000256" key="2">
    <source>
        <dbReference type="SAM" id="SignalP"/>
    </source>
</evidence>
<sequence>MLAWLLAALVWPVRRHHHIKTRCPRRPTLLPSSSLPSLHLAHLAPSSLVVRNSPIEAFSLHLAVIPLLHCPIVSIFFPCSSTEDDFRRTPSGGPNSSLSPPMSSDSPNPGWILAAQVRSLSP</sequence>
<protein>
    <recommendedName>
        <fullName evidence="5">Secreted protein</fullName>
    </recommendedName>
</protein>
<reference evidence="3" key="1">
    <citation type="journal article" date="2020" name="Stud. Mycol.">
        <title>101 Dothideomycetes genomes: a test case for predicting lifestyles and emergence of pathogens.</title>
        <authorList>
            <person name="Haridas S."/>
            <person name="Albert R."/>
            <person name="Binder M."/>
            <person name="Bloem J."/>
            <person name="Labutti K."/>
            <person name="Salamov A."/>
            <person name="Andreopoulos B."/>
            <person name="Baker S."/>
            <person name="Barry K."/>
            <person name="Bills G."/>
            <person name="Bluhm B."/>
            <person name="Cannon C."/>
            <person name="Castanera R."/>
            <person name="Culley D."/>
            <person name="Daum C."/>
            <person name="Ezra D."/>
            <person name="Gonzalez J."/>
            <person name="Henrissat B."/>
            <person name="Kuo A."/>
            <person name="Liang C."/>
            <person name="Lipzen A."/>
            <person name="Lutzoni F."/>
            <person name="Magnuson J."/>
            <person name="Mondo S."/>
            <person name="Nolan M."/>
            <person name="Ohm R."/>
            <person name="Pangilinan J."/>
            <person name="Park H.-J."/>
            <person name="Ramirez L."/>
            <person name="Alfaro M."/>
            <person name="Sun H."/>
            <person name="Tritt A."/>
            <person name="Yoshinaga Y."/>
            <person name="Zwiers L.-H."/>
            <person name="Turgeon B."/>
            <person name="Goodwin S."/>
            <person name="Spatafora J."/>
            <person name="Crous P."/>
            <person name="Grigoriev I."/>
        </authorList>
    </citation>
    <scope>NUCLEOTIDE SEQUENCE</scope>
    <source>
        <strain evidence="3">CBS 175.79</strain>
    </source>
</reference>